<dbReference type="Proteomes" id="UP000886595">
    <property type="component" value="Unassembled WGS sequence"/>
</dbReference>
<keyword evidence="2" id="KW-1185">Reference proteome</keyword>
<evidence type="ECO:0000313" key="2">
    <source>
        <dbReference type="Proteomes" id="UP000886595"/>
    </source>
</evidence>
<dbReference type="AlphaFoldDB" id="A0A8X8B447"/>
<proteinExistence type="predicted"/>
<protein>
    <submittedName>
        <fullName evidence="1">Uncharacterized protein</fullName>
    </submittedName>
</protein>
<comment type="caution">
    <text evidence="1">The sequence shown here is derived from an EMBL/GenBank/DDBJ whole genome shotgun (WGS) entry which is preliminary data.</text>
</comment>
<reference evidence="1 2" key="1">
    <citation type="submission" date="2020-02" db="EMBL/GenBank/DDBJ databases">
        <authorList>
            <person name="Ma Q."/>
            <person name="Huang Y."/>
            <person name="Song X."/>
            <person name="Pei D."/>
        </authorList>
    </citation>
    <scope>NUCLEOTIDE SEQUENCE [LARGE SCALE GENOMIC DNA]</scope>
    <source>
        <strain evidence="1">Sxm20200214</strain>
        <tissue evidence="1">Leaf</tissue>
    </source>
</reference>
<name>A0A8X8B447_BRACI</name>
<sequence>MYTEEDRSWEMTAIAENPPLLGIGNWNTSRPQAFVAADQAKIQMQSGESHGGYGVTVIEEPA</sequence>
<dbReference type="EMBL" id="JAAMPC010000003">
    <property type="protein sequence ID" value="KAG2320502.1"/>
    <property type="molecule type" value="Genomic_DNA"/>
</dbReference>
<accession>A0A8X8B447</accession>
<gene>
    <name evidence="1" type="ORF">Bca52824_013715</name>
</gene>
<evidence type="ECO:0000313" key="1">
    <source>
        <dbReference type="EMBL" id="KAG2320502.1"/>
    </source>
</evidence>
<organism evidence="1 2">
    <name type="scientific">Brassica carinata</name>
    <name type="common">Ethiopian mustard</name>
    <name type="synonym">Abyssinian cabbage</name>
    <dbReference type="NCBI Taxonomy" id="52824"/>
    <lineage>
        <taxon>Eukaryota</taxon>
        <taxon>Viridiplantae</taxon>
        <taxon>Streptophyta</taxon>
        <taxon>Embryophyta</taxon>
        <taxon>Tracheophyta</taxon>
        <taxon>Spermatophyta</taxon>
        <taxon>Magnoliopsida</taxon>
        <taxon>eudicotyledons</taxon>
        <taxon>Gunneridae</taxon>
        <taxon>Pentapetalae</taxon>
        <taxon>rosids</taxon>
        <taxon>malvids</taxon>
        <taxon>Brassicales</taxon>
        <taxon>Brassicaceae</taxon>
        <taxon>Brassiceae</taxon>
        <taxon>Brassica</taxon>
    </lineage>
</organism>